<comment type="similarity">
    <text evidence="1">Belongs to the RutC family.</text>
</comment>
<dbReference type="STRING" id="1045775.SAMN05216378_5906"/>
<dbReference type="AlphaFoldDB" id="A0A1I2HQY9"/>
<accession>A0A1I2HQY9</accession>
<dbReference type="GO" id="GO:0005829">
    <property type="term" value="C:cytosol"/>
    <property type="evidence" value="ECO:0007669"/>
    <property type="project" value="TreeGrafter"/>
</dbReference>
<dbReference type="NCBIfam" id="TIGR00004">
    <property type="entry name" value="Rid family detoxifying hydrolase"/>
    <property type="match status" value="1"/>
</dbReference>
<dbReference type="EMBL" id="FOMT01000008">
    <property type="protein sequence ID" value="SFF31257.1"/>
    <property type="molecule type" value="Genomic_DNA"/>
</dbReference>
<dbReference type="InterPro" id="IPR006175">
    <property type="entry name" value="YjgF/YER057c/UK114"/>
</dbReference>
<dbReference type="CDD" id="cd00448">
    <property type="entry name" value="YjgF_YER057c_UK114_family"/>
    <property type="match status" value="1"/>
</dbReference>
<dbReference type="Proteomes" id="UP000198855">
    <property type="component" value="Unassembled WGS sequence"/>
</dbReference>
<reference evidence="3" key="1">
    <citation type="submission" date="2016-10" db="EMBL/GenBank/DDBJ databases">
        <authorList>
            <person name="Varghese N."/>
            <person name="Submissions S."/>
        </authorList>
    </citation>
    <scope>NUCLEOTIDE SEQUENCE [LARGE SCALE GENOMIC DNA]</scope>
    <source>
        <strain evidence="3">CGMCC 1.10784</strain>
    </source>
</reference>
<dbReference type="GO" id="GO:0019239">
    <property type="term" value="F:deaminase activity"/>
    <property type="evidence" value="ECO:0007669"/>
    <property type="project" value="TreeGrafter"/>
</dbReference>
<proteinExistence type="inferred from homology"/>
<dbReference type="OrthoDB" id="9803101at2"/>
<sequence>MTSKKLQVIATDKAPAAIGPYSQAIKVGDLLFTSGQIPLDASGQLVEGGIEEQTHQVFRNLQAVLEEAGVTLNNVVKATVFMKDMNQFAIVNGIYSSYFGDHKPARSAVEVARLPKDVLVEIELIASTVVE</sequence>
<organism evidence="2 3">
    <name type="scientific">Paenibacillus catalpae</name>
    <dbReference type="NCBI Taxonomy" id="1045775"/>
    <lineage>
        <taxon>Bacteria</taxon>
        <taxon>Bacillati</taxon>
        <taxon>Bacillota</taxon>
        <taxon>Bacilli</taxon>
        <taxon>Bacillales</taxon>
        <taxon>Paenibacillaceae</taxon>
        <taxon>Paenibacillus</taxon>
    </lineage>
</organism>
<protein>
    <submittedName>
        <fullName evidence="2">2-iminobutanoate/2-iminopropanoate deaminase</fullName>
    </submittedName>
</protein>
<dbReference type="PANTHER" id="PTHR11803">
    <property type="entry name" value="2-IMINOBUTANOATE/2-IMINOPROPANOATE DEAMINASE RIDA"/>
    <property type="match status" value="1"/>
</dbReference>
<keyword evidence="3" id="KW-1185">Reference proteome</keyword>
<evidence type="ECO:0000256" key="1">
    <source>
        <dbReference type="ARBA" id="ARBA00010552"/>
    </source>
</evidence>
<dbReference type="InterPro" id="IPR035959">
    <property type="entry name" value="RutC-like_sf"/>
</dbReference>
<gene>
    <name evidence="2" type="ORF">SAMN05216378_5906</name>
</gene>
<evidence type="ECO:0000313" key="3">
    <source>
        <dbReference type="Proteomes" id="UP000198855"/>
    </source>
</evidence>
<dbReference type="InterPro" id="IPR006056">
    <property type="entry name" value="RidA"/>
</dbReference>
<dbReference type="InterPro" id="IPR019897">
    <property type="entry name" value="RidA_CS"/>
</dbReference>
<name>A0A1I2HQY9_9BACL</name>
<dbReference type="Gene3D" id="3.30.1330.40">
    <property type="entry name" value="RutC-like"/>
    <property type="match status" value="1"/>
</dbReference>
<dbReference type="RefSeq" id="WP_091190625.1">
    <property type="nucleotide sequence ID" value="NZ_FOMT01000008.1"/>
</dbReference>
<dbReference type="SUPFAM" id="SSF55298">
    <property type="entry name" value="YjgF-like"/>
    <property type="match status" value="1"/>
</dbReference>
<dbReference type="Pfam" id="PF01042">
    <property type="entry name" value="Ribonuc_L-PSP"/>
    <property type="match status" value="1"/>
</dbReference>
<evidence type="ECO:0000313" key="2">
    <source>
        <dbReference type="EMBL" id="SFF31257.1"/>
    </source>
</evidence>
<dbReference type="FunFam" id="3.30.1330.40:FF:000001">
    <property type="entry name" value="L-PSP family endoribonuclease"/>
    <property type="match status" value="1"/>
</dbReference>
<dbReference type="PROSITE" id="PS01094">
    <property type="entry name" value="UPF0076"/>
    <property type="match status" value="1"/>
</dbReference>
<dbReference type="PANTHER" id="PTHR11803:SF39">
    <property type="entry name" value="2-IMINOBUTANOATE_2-IMINOPROPANOATE DEAMINASE"/>
    <property type="match status" value="1"/>
</dbReference>